<name>A0ABY4AMZ3_9BURK</name>
<feature type="transmembrane region" description="Helical" evidence="7">
    <location>
        <begin position="153"/>
        <end position="174"/>
    </location>
</feature>
<keyword evidence="4 7" id="KW-0812">Transmembrane</keyword>
<feature type="transmembrane region" description="Helical" evidence="7">
    <location>
        <begin position="221"/>
        <end position="238"/>
    </location>
</feature>
<comment type="subcellular location">
    <subcellularLocation>
        <location evidence="1">Cell membrane</location>
        <topology evidence="1">Multi-pass membrane protein</topology>
    </subcellularLocation>
</comment>
<evidence type="ECO:0000256" key="7">
    <source>
        <dbReference type="SAM" id="Phobius"/>
    </source>
</evidence>
<keyword evidence="5 7" id="KW-1133">Transmembrane helix</keyword>
<evidence type="ECO:0000256" key="1">
    <source>
        <dbReference type="ARBA" id="ARBA00004651"/>
    </source>
</evidence>
<evidence type="ECO:0000256" key="4">
    <source>
        <dbReference type="ARBA" id="ARBA00022692"/>
    </source>
</evidence>
<dbReference type="Pfam" id="PF01810">
    <property type="entry name" value="LysE"/>
    <property type="match status" value="1"/>
</dbReference>
<dbReference type="PANTHER" id="PTHR30086">
    <property type="entry name" value="ARGININE EXPORTER PROTEIN ARGO"/>
    <property type="match status" value="1"/>
</dbReference>
<dbReference type="PANTHER" id="PTHR30086:SF15">
    <property type="entry name" value="LEUCINE EFFLUX PROTEIN"/>
    <property type="match status" value="1"/>
</dbReference>
<sequence length="245" mass="26520">MVYGITDLTTFMLGTIFIVLLPGPNSVFVLSTASMHGTAAGYRAAAGVFVGDAILMLLASMGAASVLYTNPTLFMVLKYAGAAYLSWIGLGLFREAWLGLAQKHTLLSKAQAVPLNTNKQTSPQTDDPIVEKELKRHAGRQIKTSHSAPFRGALLISLLNPKAIFFFISFFVQFVDPNYDHPVLTFFLLGTIVEICSVAYLAMLIHGGAHLARRMHQYPRLNALAAGAVGSIFIWFGIKLASATL</sequence>
<dbReference type="NCBIfam" id="NF008201">
    <property type="entry name" value="PRK10958.1"/>
    <property type="match status" value="1"/>
</dbReference>
<dbReference type="Proteomes" id="UP000831607">
    <property type="component" value="Chromosome"/>
</dbReference>
<comment type="similarity">
    <text evidence="2">Belongs to the Rht family.</text>
</comment>
<dbReference type="EMBL" id="CP063982">
    <property type="protein sequence ID" value="UOD51658.1"/>
    <property type="molecule type" value="Genomic_DNA"/>
</dbReference>
<evidence type="ECO:0000256" key="3">
    <source>
        <dbReference type="ARBA" id="ARBA00022475"/>
    </source>
</evidence>
<accession>A0ABY4AMZ3</accession>
<protein>
    <submittedName>
        <fullName evidence="8">Leucine efflux protein LeuE</fullName>
    </submittedName>
</protein>
<organism evidence="8 9">
    <name type="scientific">Orrella daihaiensis</name>
    <dbReference type="NCBI Taxonomy" id="2782176"/>
    <lineage>
        <taxon>Bacteria</taxon>
        <taxon>Pseudomonadati</taxon>
        <taxon>Pseudomonadota</taxon>
        <taxon>Betaproteobacteria</taxon>
        <taxon>Burkholderiales</taxon>
        <taxon>Alcaligenaceae</taxon>
        <taxon>Orrella</taxon>
    </lineage>
</organism>
<evidence type="ECO:0000256" key="6">
    <source>
        <dbReference type="ARBA" id="ARBA00023136"/>
    </source>
</evidence>
<reference evidence="8 9" key="1">
    <citation type="submission" date="2020-11" db="EMBL/GenBank/DDBJ databases">
        <title>Algicoccus daihaiensis sp.nov., isolated from Daihai Lake in Inner Mongolia.</title>
        <authorList>
            <person name="Kai J."/>
        </authorList>
    </citation>
    <scope>NUCLEOTIDE SEQUENCE [LARGE SCALE GENOMIC DNA]</scope>
    <source>
        <strain evidence="9">f23</strain>
    </source>
</reference>
<feature type="transmembrane region" description="Helical" evidence="7">
    <location>
        <begin position="186"/>
        <end position="209"/>
    </location>
</feature>
<evidence type="ECO:0000313" key="9">
    <source>
        <dbReference type="Proteomes" id="UP000831607"/>
    </source>
</evidence>
<dbReference type="InterPro" id="IPR001123">
    <property type="entry name" value="LeuE-type"/>
</dbReference>
<evidence type="ECO:0000313" key="8">
    <source>
        <dbReference type="EMBL" id="UOD51658.1"/>
    </source>
</evidence>
<dbReference type="PIRSF" id="PIRSF006324">
    <property type="entry name" value="LeuE"/>
    <property type="match status" value="1"/>
</dbReference>
<feature type="transmembrane region" description="Helical" evidence="7">
    <location>
        <begin position="45"/>
        <end position="67"/>
    </location>
</feature>
<keyword evidence="9" id="KW-1185">Reference proteome</keyword>
<feature type="transmembrane region" description="Helical" evidence="7">
    <location>
        <begin position="12"/>
        <end position="33"/>
    </location>
</feature>
<proteinExistence type="inferred from homology"/>
<gene>
    <name evidence="8" type="primary">leuE</name>
    <name evidence="8" type="ORF">DHf2319_09685</name>
</gene>
<keyword evidence="3" id="KW-1003">Cell membrane</keyword>
<evidence type="ECO:0000256" key="2">
    <source>
        <dbReference type="ARBA" id="ARBA00007928"/>
    </source>
</evidence>
<keyword evidence="6 7" id="KW-0472">Membrane</keyword>
<feature type="transmembrane region" description="Helical" evidence="7">
    <location>
        <begin position="73"/>
        <end position="93"/>
    </location>
</feature>
<evidence type="ECO:0000256" key="5">
    <source>
        <dbReference type="ARBA" id="ARBA00022989"/>
    </source>
</evidence>